<evidence type="ECO:0000256" key="2">
    <source>
        <dbReference type="ARBA" id="ARBA00004418"/>
    </source>
</evidence>
<dbReference type="SUPFAM" id="SSF48317">
    <property type="entry name" value="Acid phosphatase/Vanadium-dependent haloperoxidase"/>
    <property type="match status" value="1"/>
</dbReference>
<sequence>MAIMNIRRGLRKHLLAGALVPSFLFVSHAIAFEAPSIQILLPEQVAAIADTFTSANTNKEYRELLDSRAEAMINTLKGGKDIALTQKSIDDAVQNPPLENAEWLKASGYDFKVKENQQAGIKILAPFWPLPRWQLQRSENTVTIVNLSASPTQQEHAIIDADAIPYLYFLPEALGPKLGAAFLRAYEKGDIGKAAALIKSTEIKTGAAKAHFNYPRPFLIDNNNIRLVADNYVAKDGAPYSASEGSYPSGHTNTGNTDSLLLAQMLPERFLPLVARGAGYGYSRLVLGVHYPLDVIGSRMVSQRNVAHFLNDPDYKKLFDEARDELRAALEKECGTTIAECAKPQGNDADPWTAPEARQFFNFTLTYGLPPSGLTTAEMQVPEGAEALLDALVPNVSPEKRREALKNTALSSGYPLDSQDPETGFWQRINLYEAALAAQQ</sequence>
<comment type="catalytic activity">
    <reaction evidence="1">
        <text>a phosphate monoester + H2O = an alcohol + phosphate</text>
        <dbReference type="Rhea" id="RHEA:15017"/>
        <dbReference type="ChEBI" id="CHEBI:15377"/>
        <dbReference type="ChEBI" id="CHEBI:30879"/>
        <dbReference type="ChEBI" id="CHEBI:43474"/>
        <dbReference type="ChEBI" id="CHEBI:67140"/>
        <dbReference type="EC" id="3.1.3.2"/>
    </reaction>
</comment>
<dbReference type="Pfam" id="PF01569">
    <property type="entry name" value="PAP2"/>
    <property type="match status" value="1"/>
</dbReference>
<feature type="domain" description="Phosphatidic acid phosphatase type 2/haloperoxidase" evidence="8">
    <location>
        <begin position="191"/>
        <end position="310"/>
    </location>
</feature>
<evidence type="ECO:0000313" key="10">
    <source>
        <dbReference type="Proteomes" id="UP000537592"/>
    </source>
</evidence>
<dbReference type="InterPro" id="IPR001011">
    <property type="entry name" value="Acid_Pase_classA_bac"/>
</dbReference>
<keyword evidence="6" id="KW-0574">Periplasm</keyword>
<dbReference type="InterPro" id="IPR036938">
    <property type="entry name" value="PAP2/HPO_sf"/>
</dbReference>
<dbReference type="RefSeq" id="WP_210281678.1">
    <property type="nucleotide sequence ID" value="NZ_JACICC010000006.1"/>
</dbReference>
<comment type="caution">
    <text evidence="9">The sequence shown here is derived from an EMBL/GenBank/DDBJ whole genome shotgun (WGS) entry which is preliminary data.</text>
</comment>
<evidence type="ECO:0000256" key="4">
    <source>
        <dbReference type="ARBA" id="ARBA00012646"/>
    </source>
</evidence>
<keyword evidence="7" id="KW-0378">Hydrolase</keyword>
<evidence type="ECO:0000256" key="7">
    <source>
        <dbReference type="ARBA" id="ARBA00022801"/>
    </source>
</evidence>
<evidence type="ECO:0000256" key="3">
    <source>
        <dbReference type="ARBA" id="ARBA00009017"/>
    </source>
</evidence>
<dbReference type="InterPro" id="IPR000326">
    <property type="entry name" value="PAP2/HPO"/>
</dbReference>
<dbReference type="PROSITE" id="PS01157">
    <property type="entry name" value="ACID_PHOSPH_CL_A"/>
    <property type="match status" value="1"/>
</dbReference>
<proteinExistence type="inferred from homology"/>
<dbReference type="GO" id="GO:0030288">
    <property type="term" value="C:outer membrane-bounded periplasmic space"/>
    <property type="evidence" value="ECO:0007669"/>
    <property type="project" value="InterPro"/>
</dbReference>
<evidence type="ECO:0000259" key="8">
    <source>
        <dbReference type="SMART" id="SM00014"/>
    </source>
</evidence>
<dbReference type="CDD" id="cd03397">
    <property type="entry name" value="PAP2_acid_phosphatase"/>
    <property type="match status" value="1"/>
</dbReference>
<evidence type="ECO:0000256" key="5">
    <source>
        <dbReference type="ARBA" id="ARBA00022729"/>
    </source>
</evidence>
<dbReference type="AlphaFoldDB" id="A0A7W5Z6C6"/>
<name>A0A7W5Z6C6_9HYPH</name>
<dbReference type="GO" id="GO:0003993">
    <property type="term" value="F:acid phosphatase activity"/>
    <property type="evidence" value="ECO:0007669"/>
    <property type="project" value="UniProtKB-EC"/>
</dbReference>
<protein>
    <recommendedName>
        <fullName evidence="4">acid phosphatase</fullName>
        <ecNumber evidence="4">3.1.3.2</ecNumber>
    </recommendedName>
</protein>
<keyword evidence="5" id="KW-0732">Signal</keyword>
<reference evidence="9 10" key="1">
    <citation type="submission" date="2020-08" db="EMBL/GenBank/DDBJ databases">
        <title>Genomic Encyclopedia of Type Strains, Phase IV (KMG-IV): sequencing the most valuable type-strain genomes for metagenomic binning, comparative biology and taxonomic classification.</title>
        <authorList>
            <person name="Goeker M."/>
        </authorList>
    </citation>
    <scope>NUCLEOTIDE SEQUENCE [LARGE SCALE GENOMIC DNA]</scope>
    <source>
        <strain evidence="9 10">DSM 28760</strain>
    </source>
</reference>
<evidence type="ECO:0000256" key="1">
    <source>
        <dbReference type="ARBA" id="ARBA00000032"/>
    </source>
</evidence>
<keyword evidence="10" id="KW-1185">Reference proteome</keyword>
<organism evidence="9 10">
    <name type="scientific">Pseudochelatococcus contaminans</name>
    <dbReference type="NCBI Taxonomy" id="1538103"/>
    <lineage>
        <taxon>Bacteria</taxon>
        <taxon>Pseudomonadati</taxon>
        <taxon>Pseudomonadota</taxon>
        <taxon>Alphaproteobacteria</taxon>
        <taxon>Hyphomicrobiales</taxon>
        <taxon>Chelatococcaceae</taxon>
        <taxon>Pseudochelatococcus</taxon>
    </lineage>
</organism>
<evidence type="ECO:0000256" key="6">
    <source>
        <dbReference type="ARBA" id="ARBA00022764"/>
    </source>
</evidence>
<dbReference type="EMBL" id="JACICC010000006">
    <property type="protein sequence ID" value="MBB3810519.1"/>
    <property type="molecule type" value="Genomic_DNA"/>
</dbReference>
<dbReference type="Proteomes" id="UP000537592">
    <property type="component" value="Unassembled WGS sequence"/>
</dbReference>
<dbReference type="Gene3D" id="1.20.144.10">
    <property type="entry name" value="Phosphatidic acid phosphatase type 2/haloperoxidase"/>
    <property type="match status" value="1"/>
</dbReference>
<comment type="subcellular location">
    <subcellularLocation>
        <location evidence="2">Periplasm</location>
    </subcellularLocation>
</comment>
<evidence type="ECO:0000313" key="9">
    <source>
        <dbReference type="EMBL" id="MBB3810519.1"/>
    </source>
</evidence>
<accession>A0A7W5Z6C6</accession>
<dbReference type="InterPro" id="IPR018296">
    <property type="entry name" value="Acid_Pase_classA_bac_CS"/>
</dbReference>
<dbReference type="EC" id="3.1.3.2" evidence="4"/>
<gene>
    <name evidence="9" type="ORF">FHS81_002620</name>
</gene>
<comment type="similarity">
    <text evidence="3">Belongs to the class A bacterial acid phosphatase family.</text>
</comment>
<dbReference type="SMART" id="SM00014">
    <property type="entry name" value="acidPPc"/>
    <property type="match status" value="1"/>
</dbReference>